<protein>
    <submittedName>
        <fullName evidence="1">Aladin-like protein</fullName>
    </submittedName>
</protein>
<dbReference type="STRING" id="57577.A0A2K3PHY9"/>
<dbReference type="Gene3D" id="2.130.10.10">
    <property type="entry name" value="YVTN repeat-like/Quinoprotein amine dehydrogenase"/>
    <property type="match status" value="1"/>
</dbReference>
<dbReference type="InterPro" id="IPR015943">
    <property type="entry name" value="WD40/YVTN_repeat-like_dom_sf"/>
</dbReference>
<dbReference type="AlphaFoldDB" id="A0A2K3PHY9"/>
<dbReference type="InterPro" id="IPR045139">
    <property type="entry name" value="Aladin"/>
</dbReference>
<dbReference type="PANTHER" id="PTHR14494:SF0">
    <property type="entry name" value="ALADIN"/>
    <property type="match status" value="1"/>
</dbReference>
<dbReference type="SUPFAM" id="SSF82171">
    <property type="entry name" value="DPP6 N-terminal domain-like"/>
    <property type="match status" value="1"/>
</dbReference>
<dbReference type="SMART" id="SM00320">
    <property type="entry name" value="WD40"/>
    <property type="match status" value="3"/>
</dbReference>
<gene>
    <name evidence="1" type="ORF">L195_g011562</name>
</gene>
<accession>A0A2K3PHY9</accession>
<reference evidence="1 2" key="1">
    <citation type="journal article" date="2014" name="Am. J. Bot.">
        <title>Genome assembly and annotation for red clover (Trifolium pratense; Fabaceae).</title>
        <authorList>
            <person name="Istvanek J."/>
            <person name="Jaros M."/>
            <person name="Krenek A."/>
            <person name="Repkova J."/>
        </authorList>
    </citation>
    <scope>NUCLEOTIDE SEQUENCE [LARGE SCALE GENOMIC DNA]</scope>
    <source>
        <strain evidence="2">cv. Tatra</strain>
        <tissue evidence="1">Young leaves</tissue>
    </source>
</reference>
<proteinExistence type="predicted"/>
<reference evidence="1 2" key="2">
    <citation type="journal article" date="2017" name="Front. Plant Sci.">
        <title>Gene Classification and Mining of Molecular Markers Useful in Red Clover (Trifolium pratense) Breeding.</title>
        <authorList>
            <person name="Istvanek J."/>
            <person name="Dluhosova J."/>
            <person name="Dluhos P."/>
            <person name="Patkova L."/>
            <person name="Nedelnik J."/>
            <person name="Repkova J."/>
        </authorList>
    </citation>
    <scope>NUCLEOTIDE SEQUENCE [LARGE SCALE GENOMIC DNA]</scope>
    <source>
        <strain evidence="2">cv. Tatra</strain>
        <tissue evidence="1">Young leaves</tissue>
    </source>
</reference>
<evidence type="ECO:0000313" key="2">
    <source>
        <dbReference type="Proteomes" id="UP000236291"/>
    </source>
</evidence>
<dbReference type="Pfam" id="PF00400">
    <property type="entry name" value="WD40"/>
    <property type="match status" value="1"/>
</dbReference>
<comment type="caution">
    <text evidence="1">The sequence shown here is derived from an EMBL/GenBank/DDBJ whole genome shotgun (WGS) entry which is preliminary data.</text>
</comment>
<sequence length="360" mass="39351">MASFPPPGSLTLCELNRDLITVDALSDDRANQTYGKLLGLVFSPVPFQSLPPPLENDVPEQEGTTPTTAIAGETVSRKGPVALLQGIVNDCLRRLFYPNDVHLLPEVNLQGVSWHLNKHIIAFIPGPNQVLVRDYEDPDGKDSIILTNESQRDVKVLEWRPNGGRMLAVGCKSGICIWSASYPGNAASARSGTISFVGSLSRGSGIRYLLVDFLRSQNDEHVSALTWSPDGRYPYKSSASYESSSFTVWDVAQGVGTPIRRGLGGISMLKWSPTGDYFFASKFDGTFYLWETNTWTSEQWSSSSGFVKCATWDPDGRMILLAFSKSSTLGSVHFASKPPLLGIGAFLSRILWFCLVKNGG</sequence>
<dbReference type="Proteomes" id="UP000236291">
    <property type="component" value="Unassembled WGS sequence"/>
</dbReference>
<dbReference type="GO" id="GO:0006913">
    <property type="term" value="P:nucleocytoplasmic transport"/>
    <property type="evidence" value="ECO:0007669"/>
    <property type="project" value="TreeGrafter"/>
</dbReference>
<dbReference type="PANTHER" id="PTHR14494">
    <property type="entry name" value="ALADIN/ADRACALIN/AAAS"/>
    <property type="match status" value="1"/>
</dbReference>
<evidence type="ECO:0000313" key="1">
    <source>
        <dbReference type="EMBL" id="PNY14874.1"/>
    </source>
</evidence>
<dbReference type="GO" id="GO:0005643">
    <property type="term" value="C:nuclear pore"/>
    <property type="evidence" value="ECO:0007669"/>
    <property type="project" value="TreeGrafter"/>
</dbReference>
<organism evidence="1 2">
    <name type="scientific">Trifolium pratense</name>
    <name type="common">Red clover</name>
    <dbReference type="NCBI Taxonomy" id="57577"/>
    <lineage>
        <taxon>Eukaryota</taxon>
        <taxon>Viridiplantae</taxon>
        <taxon>Streptophyta</taxon>
        <taxon>Embryophyta</taxon>
        <taxon>Tracheophyta</taxon>
        <taxon>Spermatophyta</taxon>
        <taxon>Magnoliopsida</taxon>
        <taxon>eudicotyledons</taxon>
        <taxon>Gunneridae</taxon>
        <taxon>Pentapetalae</taxon>
        <taxon>rosids</taxon>
        <taxon>fabids</taxon>
        <taxon>Fabales</taxon>
        <taxon>Fabaceae</taxon>
        <taxon>Papilionoideae</taxon>
        <taxon>50 kb inversion clade</taxon>
        <taxon>NPAAA clade</taxon>
        <taxon>Hologalegina</taxon>
        <taxon>IRL clade</taxon>
        <taxon>Trifolieae</taxon>
        <taxon>Trifolium</taxon>
    </lineage>
</organism>
<dbReference type="EMBL" id="ASHM01007202">
    <property type="protein sequence ID" value="PNY14874.1"/>
    <property type="molecule type" value="Genomic_DNA"/>
</dbReference>
<name>A0A2K3PHY9_TRIPR</name>
<dbReference type="InterPro" id="IPR001680">
    <property type="entry name" value="WD40_rpt"/>
</dbReference>